<protein>
    <recommendedName>
        <fullName evidence="6">PNPLA domain-containing protein</fullName>
    </recommendedName>
</protein>
<dbReference type="Proteomes" id="UP000053841">
    <property type="component" value="Unassembled WGS sequence"/>
</dbReference>
<dbReference type="InterPro" id="IPR016035">
    <property type="entry name" value="Acyl_Trfase/lysoPLipase"/>
</dbReference>
<reference evidence="7 8" key="1">
    <citation type="journal article" date="2013" name="PLoS Genet.">
        <title>Comparative genome structure, secondary metabolite, and effector coding capacity across Cochliobolus pathogens.</title>
        <authorList>
            <person name="Condon B.J."/>
            <person name="Leng Y."/>
            <person name="Wu D."/>
            <person name="Bushley K.E."/>
            <person name="Ohm R.A."/>
            <person name="Otillar R."/>
            <person name="Martin J."/>
            <person name="Schackwitz W."/>
            <person name="Grimwood J."/>
            <person name="MohdZainudin N."/>
            <person name="Xue C."/>
            <person name="Wang R."/>
            <person name="Manning V.A."/>
            <person name="Dhillon B."/>
            <person name="Tu Z.J."/>
            <person name="Steffenson B.J."/>
            <person name="Salamov A."/>
            <person name="Sun H."/>
            <person name="Lowry S."/>
            <person name="LaButti K."/>
            <person name="Han J."/>
            <person name="Copeland A."/>
            <person name="Lindquist E."/>
            <person name="Barry K."/>
            <person name="Schmutz J."/>
            <person name="Baker S.E."/>
            <person name="Ciuffetti L.M."/>
            <person name="Grigoriev I.V."/>
            <person name="Zhong S."/>
            <person name="Turgeon B.G."/>
        </authorList>
    </citation>
    <scope>NUCLEOTIDE SEQUENCE [LARGE SCALE GENOMIC DNA]</scope>
    <source>
        <strain evidence="7 8">26-R-13</strain>
    </source>
</reference>
<dbReference type="CDD" id="cd07216">
    <property type="entry name" value="Pat17_PNPLA8_PNPLA9_like3"/>
    <property type="match status" value="1"/>
</dbReference>
<feature type="chain" id="PRO_5004885712" description="PNPLA domain-containing protein" evidence="5">
    <location>
        <begin position="24"/>
        <end position="779"/>
    </location>
</feature>
<dbReference type="PANTHER" id="PTHR24185">
    <property type="entry name" value="CALCIUM-INDEPENDENT PHOSPHOLIPASE A2-GAMMA"/>
    <property type="match status" value="1"/>
</dbReference>
<dbReference type="GO" id="GO:0046486">
    <property type="term" value="P:glycerolipid metabolic process"/>
    <property type="evidence" value="ECO:0007669"/>
    <property type="project" value="UniProtKB-ARBA"/>
</dbReference>
<dbReference type="GO" id="GO:0043531">
    <property type="term" value="F:ADP binding"/>
    <property type="evidence" value="ECO:0007669"/>
    <property type="project" value="InterPro"/>
</dbReference>
<gene>
    <name evidence="7" type="ORF">COCCADRAFT_72439</name>
</gene>
<evidence type="ECO:0000313" key="8">
    <source>
        <dbReference type="Proteomes" id="UP000053841"/>
    </source>
</evidence>
<feature type="signal peptide" evidence="5">
    <location>
        <begin position="1"/>
        <end position="23"/>
    </location>
</feature>
<feature type="non-terminal residue" evidence="7">
    <location>
        <position position="1"/>
    </location>
</feature>
<keyword evidence="1 4" id="KW-0378">Hydrolase</keyword>
<dbReference type="GO" id="GO:0016020">
    <property type="term" value="C:membrane"/>
    <property type="evidence" value="ECO:0007669"/>
    <property type="project" value="TreeGrafter"/>
</dbReference>
<dbReference type="Gene3D" id="3.40.1090.10">
    <property type="entry name" value="Cytosolic phospholipase A2 catalytic domain"/>
    <property type="match status" value="1"/>
</dbReference>
<sequence>DGGGVRGLVILLMLRSLMYLINPQRPPKPCDVFDMIVGTSTGGLIAIMLGRLEMDVEAAIDAYKRLSKRVFTPRKRIHIGGTFVHKVLGSETFDHEVLEKVIKEIVSARLGSDTDGGSVKLYEDRPKCPIFVCATMVNGGIQRLRSYPSTAEEPFDCTIWEAARATSAAPTFFAPIKFPNGMDFRDGGLGANNPIFELINEVRKEYPTRDISTIVSLGTGVSSSMKLGRGLISVAEACSKIAMNTEKTAESFAAQYSHQQGIYRHKYFRFNPTNGLQGVGLDEWEKEDEMMANTLTYLRTTAQEDINFAPREEMLTIESALGSTFSDSLRPKIISIVGFGGSGKTQLMLQYAWTHRDAYGVVLWIDAQSLDFLNDTFSLAAEQLGLVLPRTWVSNSRTTTTVAPFIPKLQRNVDAIQKELRRRNQKWLILIDRADEIHMIDQLPKYFPSAPGGCIIVSSRRQEAERLGGHAIKLKGLPLDSAQQLLIHHVFGTSTGLVQGEQLEQAKQVVETLDCIPLAIDLAGTYIKHNLGGRIDTYVKLYESQKHELVERALGRNHPIAQDYSASVLATWRVSINAIAKEYPGAAKFLYLLCFLDPSNLRKDLFKRACSPKLYLNREGSIDVLYPWMNRVPDWLLRLFCGPNGHWNDLQFFDTIGIISALFFIECKDLIGTWVHPSGEVEGTTLTSDGSSVTLLELPQPLHHLGRCFHDDKSREEFIHDAFSVAIHSFQNDIKRDGNYSNIGRTPMMYVGFGRAIDNRKKMERQLDEVYEHFRALQS</sequence>
<dbReference type="eggNOG" id="KOG4231">
    <property type="taxonomic scope" value="Eukaryota"/>
</dbReference>
<organism evidence="7 8">
    <name type="scientific">Cochliobolus carbonum (strain 26-R-13)</name>
    <name type="common">Maize leaf spot fungus</name>
    <name type="synonym">Bipolaris zeicola</name>
    <dbReference type="NCBI Taxonomy" id="930089"/>
    <lineage>
        <taxon>Eukaryota</taxon>
        <taxon>Fungi</taxon>
        <taxon>Dikarya</taxon>
        <taxon>Ascomycota</taxon>
        <taxon>Pezizomycotina</taxon>
        <taxon>Dothideomycetes</taxon>
        <taxon>Pleosporomycetidae</taxon>
        <taxon>Pleosporales</taxon>
        <taxon>Pleosporineae</taxon>
        <taxon>Pleosporaceae</taxon>
        <taxon>Bipolaris</taxon>
    </lineage>
</organism>
<feature type="domain" description="PNPLA" evidence="6">
    <location>
        <begin position="1"/>
        <end position="199"/>
    </location>
</feature>
<dbReference type="GO" id="GO:0019369">
    <property type="term" value="P:arachidonate metabolic process"/>
    <property type="evidence" value="ECO:0007669"/>
    <property type="project" value="TreeGrafter"/>
</dbReference>
<evidence type="ECO:0000256" key="5">
    <source>
        <dbReference type="SAM" id="SignalP"/>
    </source>
</evidence>
<dbReference type="HOGENOM" id="CLU_000288_125_6_1"/>
<dbReference type="PROSITE" id="PS51635">
    <property type="entry name" value="PNPLA"/>
    <property type="match status" value="1"/>
</dbReference>
<evidence type="ECO:0000259" key="6">
    <source>
        <dbReference type="PROSITE" id="PS51635"/>
    </source>
</evidence>
<feature type="short sequence motif" description="DGA/G" evidence="4">
    <location>
        <begin position="186"/>
        <end position="188"/>
    </location>
</feature>
<dbReference type="InterPro" id="IPR002641">
    <property type="entry name" value="PNPLA_dom"/>
</dbReference>
<dbReference type="SUPFAM" id="SSF52151">
    <property type="entry name" value="FabD/lysophospholipase-like"/>
    <property type="match status" value="1"/>
</dbReference>
<evidence type="ECO:0000256" key="3">
    <source>
        <dbReference type="ARBA" id="ARBA00023098"/>
    </source>
</evidence>
<feature type="non-terminal residue" evidence="7">
    <location>
        <position position="779"/>
    </location>
</feature>
<dbReference type="KEGG" id="bze:COCCADRAFT_72439"/>
<keyword evidence="8" id="KW-1185">Reference proteome</keyword>
<dbReference type="OrthoDB" id="5430240at2759"/>
<keyword evidence="5" id="KW-0732">Signal</keyword>
<evidence type="ECO:0000313" key="7">
    <source>
        <dbReference type="EMBL" id="EUC37922.1"/>
    </source>
</evidence>
<feature type="active site" description="Nucleophile" evidence="4">
    <location>
        <position position="40"/>
    </location>
</feature>
<feature type="active site" description="Proton acceptor" evidence="4">
    <location>
        <position position="186"/>
    </location>
</feature>
<keyword evidence="2 4" id="KW-0442">Lipid degradation</keyword>
<feature type="short sequence motif" description="GXSXG" evidence="4">
    <location>
        <begin position="38"/>
        <end position="42"/>
    </location>
</feature>
<evidence type="ECO:0000256" key="4">
    <source>
        <dbReference type="PROSITE-ProRule" id="PRU01161"/>
    </source>
</evidence>
<dbReference type="Pfam" id="PF01734">
    <property type="entry name" value="Patatin"/>
    <property type="match status" value="1"/>
</dbReference>
<name>W6YEN1_COCC2</name>
<dbReference type="GeneID" id="19150731"/>
<keyword evidence="3 4" id="KW-0443">Lipid metabolism</keyword>
<evidence type="ECO:0000256" key="1">
    <source>
        <dbReference type="ARBA" id="ARBA00022801"/>
    </source>
</evidence>
<proteinExistence type="predicted"/>
<dbReference type="EMBL" id="KI964547">
    <property type="protein sequence ID" value="EUC37922.1"/>
    <property type="molecule type" value="Genomic_DNA"/>
</dbReference>
<dbReference type="PANTHER" id="PTHR24185:SF1">
    <property type="entry name" value="CALCIUM-INDEPENDENT PHOSPHOLIPASE A2-GAMMA"/>
    <property type="match status" value="1"/>
</dbReference>
<dbReference type="GO" id="GO:0016042">
    <property type="term" value="P:lipid catabolic process"/>
    <property type="evidence" value="ECO:0007669"/>
    <property type="project" value="UniProtKB-UniRule"/>
</dbReference>
<feature type="short sequence motif" description="GXGXXG" evidence="4">
    <location>
        <begin position="2"/>
        <end position="7"/>
    </location>
</feature>
<evidence type="ECO:0000256" key="2">
    <source>
        <dbReference type="ARBA" id="ARBA00022963"/>
    </source>
</evidence>
<dbReference type="InterPro" id="IPR027417">
    <property type="entry name" value="P-loop_NTPase"/>
</dbReference>
<dbReference type="SUPFAM" id="SSF52540">
    <property type="entry name" value="P-loop containing nucleoside triphosphate hydrolases"/>
    <property type="match status" value="1"/>
</dbReference>
<dbReference type="AlphaFoldDB" id="W6YEN1"/>
<accession>W6YEN1</accession>
<dbReference type="Gene3D" id="3.40.50.300">
    <property type="entry name" value="P-loop containing nucleotide triphosphate hydrolases"/>
    <property type="match status" value="1"/>
</dbReference>
<dbReference type="RefSeq" id="XP_007707896.1">
    <property type="nucleotide sequence ID" value="XM_007709706.1"/>
</dbReference>
<dbReference type="GO" id="GO:0047499">
    <property type="term" value="F:calcium-independent phospholipase A2 activity"/>
    <property type="evidence" value="ECO:0007669"/>
    <property type="project" value="TreeGrafter"/>
</dbReference>